<evidence type="ECO:0000259" key="1">
    <source>
        <dbReference type="Pfam" id="PF13185"/>
    </source>
</evidence>
<evidence type="ECO:0000313" key="2">
    <source>
        <dbReference type="EMBL" id="OIQ71025.1"/>
    </source>
</evidence>
<dbReference type="SUPFAM" id="SSF55781">
    <property type="entry name" value="GAF domain-like"/>
    <property type="match status" value="1"/>
</dbReference>
<comment type="caution">
    <text evidence="2">The sequence shown here is derived from an EMBL/GenBank/DDBJ whole genome shotgun (WGS) entry which is preliminary data.</text>
</comment>
<dbReference type="InterPro" id="IPR029016">
    <property type="entry name" value="GAF-like_dom_sf"/>
</dbReference>
<organism evidence="2">
    <name type="scientific">mine drainage metagenome</name>
    <dbReference type="NCBI Taxonomy" id="410659"/>
    <lineage>
        <taxon>unclassified sequences</taxon>
        <taxon>metagenomes</taxon>
        <taxon>ecological metagenomes</taxon>
    </lineage>
</organism>
<gene>
    <name evidence="2" type="ORF">GALL_473610</name>
</gene>
<protein>
    <recommendedName>
        <fullName evidence="1">GAF domain-containing protein</fullName>
    </recommendedName>
</protein>
<dbReference type="Gene3D" id="3.30.450.40">
    <property type="match status" value="1"/>
</dbReference>
<accession>A0A1J5PHE5</accession>
<name>A0A1J5PHE5_9ZZZZ</name>
<dbReference type="EMBL" id="MLJW01003911">
    <property type="protein sequence ID" value="OIQ71025.1"/>
    <property type="molecule type" value="Genomic_DNA"/>
</dbReference>
<reference evidence="2" key="1">
    <citation type="submission" date="2016-10" db="EMBL/GenBank/DDBJ databases">
        <title>Sequence of Gallionella enrichment culture.</title>
        <authorList>
            <person name="Poehlein A."/>
            <person name="Muehling M."/>
            <person name="Daniel R."/>
        </authorList>
    </citation>
    <scope>NUCLEOTIDE SEQUENCE</scope>
</reference>
<dbReference type="InterPro" id="IPR003018">
    <property type="entry name" value="GAF"/>
</dbReference>
<sequence length="163" mass="17597">MTPEQSFAQAIATARQPIDAFAALDRLTQELLGAKLFTVTTVEENGALARRSYSNMPAAYPTSGTKRVDPSRWNNIVLERHESFVANTLADIATVFPDHELIGSLGLGSCINMPILVGGEVIATLNLLDAPGYFTPERVALIAERLTLPALAAQLAYDRLSAR</sequence>
<dbReference type="Pfam" id="PF13185">
    <property type="entry name" value="GAF_2"/>
    <property type="match status" value="1"/>
</dbReference>
<feature type="domain" description="GAF" evidence="1">
    <location>
        <begin position="23"/>
        <end position="143"/>
    </location>
</feature>
<proteinExistence type="predicted"/>
<dbReference type="AlphaFoldDB" id="A0A1J5PHE5"/>